<keyword evidence="2" id="KW-1133">Transmembrane helix</keyword>
<evidence type="ECO:0000256" key="2">
    <source>
        <dbReference type="SAM" id="Phobius"/>
    </source>
</evidence>
<dbReference type="EMBL" id="CABFNP030001171">
    <property type="protein sequence ID" value="CAI6091503.1"/>
    <property type="molecule type" value="Genomic_DNA"/>
</dbReference>
<evidence type="ECO:0000313" key="3">
    <source>
        <dbReference type="EMBL" id="CAI6091503.1"/>
    </source>
</evidence>
<accession>A0AA35Q0U0</accession>
<feature type="region of interest" description="Disordered" evidence="1">
    <location>
        <begin position="136"/>
        <end position="159"/>
    </location>
</feature>
<feature type="compositionally biased region" description="Basic and acidic residues" evidence="1">
    <location>
        <begin position="148"/>
        <end position="159"/>
    </location>
</feature>
<dbReference type="Proteomes" id="UP001160390">
    <property type="component" value="Unassembled WGS sequence"/>
</dbReference>
<comment type="caution">
    <text evidence="3">The sequence shown here is derived from an EMBL/GenBank/DDBJ whole genome shotgun (WGS) entry which is preliminary data.</text>
</comment>
<protein>
    <submittedName>
        <fullName evidence="3">Uncharacterized protein</fullName>
    </submittedName>
</protein>
<gene>
    <name evidence="3" type="ORF">CCHLO57077_00018974</name>
</gene>
<keyword evidence="4" id="KW-1185">Reference proteome</keyword>
<keyword evidence="2" id="KW-0472">Membrane</keyword>
<dbReference type="AlphaFoldDB" id="A0AA35Q0U0"/>
<feature type="transmembrane region" description="Helical" evidence="2">
    <location>
        <begin position="365"/>
        <end position="386"/>
    </location>
</feature>
<reference evidence="3" key="1">
    <citation type="submission" date="2023-01" db="EMBL/GenBank/DDBJ databases">
        <authorList>
            <person name="Piombo E."/>
        </authorList>
    </citation>
    <scope>NUCLEOTIDE SEQUENCE</scope>
</reference>
<organism evidence="3 4">
    <name type="scientific">Clonostachys chloroleuca</name>
    <dbReference type="NCBI Taxonomy" id="1926264"/>
    <lineage>
        <taxon>Eukaryota</taxon>
        <taxon>Fungi</taxon>
        <taxon>Dikarya</taxon>
        <taxon>Ascomycota</taxon>
        <taxon>Pezizomycotina</taxon>
        <taxon>Sordariomycetes</taxon>
        <taxon>Hypocreomycetidae</taxon>
        <taxon>Hypocreales</taxon>
        <taxon>Bionectriaceae</taxon>
        <taxon>Clonostachys</taxon>
    </lineage>
</organism>
<evidence type="ECO:0000313" key="4">
    <source>
        <dbReference type="Proteomes" id="UP001160390"/>
    </source>
</evidence>
<sequence length="490" mass="54648">MDDLESSAVIDVLKELQTVPSNRAYNVFRRLKASEQSPEDLSAIWQDMMSSNPNRHDEDSQTISQASLEEELRDTSPTVFPFMELIPSHTLRQSSLLGPIRNAPPKSEAGQVYAQTRSHDLTTLHPFLASPAIPLVQPQTKSRPGRVRSSDARGEGQDHVDVDSAVRRYRSTPHDHSATLPHFYDQQLLDLDISYWTDVAITNLFAARIVLCTCGPTIPSLASSTLVSLSRTWSANEASFATGPSTDQQQKRQQMYNAFNKCAAKFVDSLWSETMALSVEAKHASSPLNMAAVVIVSLSLMSQGRDYVVMEYAERAVQMGEELNLFGTAIESAHDKDGPSGLAMRVHSYAALGVFGWSVQVHPTFFLIFFYLFPCMMILWLIRCIMDRFLALFFRKPGFQFPSHPPSLPIPGSPLFEQAGATNEDGTDTPREENLMGSVFTSLCHFWSLVHNGLWIYYADRPNAPPRHWSINSPRTSIARLLPGGLTKSH</sequence>
<proteinExistence type="predicted"/>
<keyword evidence="2" id="KW-0812">Transmembrane</keyword>
<evidence type="ECO:0000256" key="1">
    <source>
        <dbReference type="SAM" id="MobiDB-lite"/>
    </source>
</evidence>
<name>A0AA35Q0U0_9HYPO</name>